<dbReference type="Gene3D" id="3.40.50.2000">
    <property type="entry name" value="Glycogen Phosphorylase B"/>
    <property type="match status" value="2"/>
</dbReference>
<evidence type="ECO:0000259" key="4">
    <source>
        <dbReference type="Pfam" id="PF00534"/>
    </source>
</evidence>
<dbReference type="PANTHER" id="PTHR43025:SF3">
    <property type="entry name" value="MONOGALACTOSYLDIACYLGLYCEROL SYNTHASE 1, CHLOROPLASTIC"/>
    <property type="match status" value="1"/>
</dbReference>
<feature type="domain" description="Diacylglycerol glucosyltransferase N-terminal" evidence="5">
    <location>
        <begin position="18"/>
        <end position="181"/>
    </location>
</feature>
<proteinExistence type="inferred from homology"/>
<dbReference type="InterPro" id="IPR001296">
    <property type="entry name" value="Glyco_trans_1"/>
</dbReference>
<dbReference type="InterPro" id="IPR009695">
    <property type="entry name" value="Diacylglyc_glucosyltr_N"/>
</dbReference>
<evidence type="ECO:0000259" key="5">
    <source>
        <dbReference type="Pfam" id="PF06925"/>
    </source>
</evidence>
<dbReference type="AlphaFoldDB" id="A0A0A3HZ86"/>
<organism evidence="6 7">
    <name type="scientific">Ureibacillus manganicus DSM 26584</name>
    <dbReference type="NCBI Taxonomy" id="1384049"/>
    <lineage>
        <taxon>Bacteria</taxon>
        <taxon>Bacillati</taxon>
        <taxon>Bacillota</taxon>
        <taxon>Bacilli</taxon>
        <taxon>Bacillales</taxon>
        <taxon>Caryophanaceae</taxon>
        <taxon>Ureibacillus</taxon>
    </lineage>
</organism>
<evidence type="ECO:0008006" key="8">
    <source>
        <dbReference type="Google" id="ProtNLM"/>
    </source>
</evidence>
<dbReference type="Proteomes" id="UP000030416">
    <property type="component" value="Unassembled WGS sequence"/>
</dbReference>
<dbReference type="InterPro" id="IPR050519">
    <property type="entry name" value="Glycosyltransf_28_UgtP"/>
</dbReference>
<evidence type="ECO:0000256" key="3">
    <source>
        <dbReference type="ARBA" id="ARBA00022679"/>
    </source>
</evidence>
<gene>
    <name evidence="6" type="ORF">CD29_13435</name>
</gene>
<evidence type="ECO:0000313" key="7">
    <source>
        <dbReference type="Proteomes" id="UP000030416"/>
    </source>
</evidence>
<dbReference type="eggNOG" id="COG0707">
    <property type="taxonomic scope" value="Bacteria"/>
</dbReference>
<keyword evidence="3" id="KW-0808">Transferase</keyword>
<name>A0A0A3HZ86_9BACL</name>
<protein>
    <recommendedName>
        <fullName evidence="8">Diacylglycerol glucosyltransferase</fullName>
    </recommendedName>
</protein>
<evidence type="ECO:0000313" key="6">
    <source>
        <dbReference type="EMBL" id="KGR77886.1"/>
    </source>
</evidence>
<evidence type="ECO:0000256" key="1">
    <source>
        <dbReference type="ARBA" id="ARBA00006962"/>
    </source>
</evidence>
<dbReference type="Pfam" id="PF06925">
    <property type="entry name" value="MGDG_synth"/>
    <property type="match status" value="1"/>
</dbReference>
<evidence type="ECO:0000256" key="2">
    <source>
        <dbReference type="ARBA" id="ARBA00022676"/>
    </source>
</evidence>
<dbReference type="GO" id="GO:0016020">
    <property type="term" value="C:membrane"/>
    <property type="evidence" value="ECO:0007669"/>
    <property type="project" value="GOC"/>
</dbReference>
<sequence length="381" mass="43039">MTCNPKILLLTGSYGNGHLKVTKTLKDMFLKQGVSQDNIVESDLYLDSHPILTKASKYLYIKSFTYGQKIYGFLYYGGSKKKRIVSYDFLNKYGMTTLTNLVEEVKPDIIVNTFPMLVVPEFRKKTGAQIPIVHVVTDYYAHKNWIHEEVDRYFVASETMKSDLMKLGFSSERIKVSGIPIDPVFEAECDKKALFESYQLDMNRPVVLIAAGAFGVLKDIDEMVNKLLAANNNQVIVVCGKNEELKDTLTTKFAGNKNAVILGFTNKMDELMKIATLMVTKPGGITLSEALAVQVPLILYRPVPGQEKENAIFFESKGAAVQVTRSNQLLNSIFNLLQDEKLRMSMKKNMKELYNAHSAQVICEDVLYLHAEKEKMNRIIV</sequence>
<dbReference type="PANTHER" id="PTHR43025">
    <property type="entry name" value="MONOGALACTOSYLDIACYLGLYCEROL SYNTHASE"/>
    <property type="match status" value="1"/>
</dbReference>
<dbReference type="EMBL" id="JPVN01000015">
    <property type="protein sequence ID" value="KGR77886.1"/>
    <property type="molecule type" value="Genomic_DNA"/>
</dbReference>
<dbReference type="GO" id="GO:0009247">
    <property type="term" value="P:glycolipid biosynthetic process"/>
    <property type="evidence" value="ECO:0007669"/>
    <property type="project" value="InterPro"/>
</dbReference>
<accession>A0A0A3HZ86</accession>
<keyword evidence="2" id="KW-0328">Glycosyltransferase</keyword>
<keyword evidence="7" id="KW-1185">Reference proteome</keyword>
<feature type="domain" description="Glycosyl transferase family 1" evidence="4">
    <location>
        <begin position="197"/>
        <end position="352"/>
    </location>
</feature>
<comment type="caution">
    <text evidence="6">The sequence shown here is derived from an EMBL/GenBank/DDBJ whole genome shotgun (WGS) entry which is preliminary data.</text>
</comment>
<dbReference type="STRING" id="1384049.CD29_13435"/>
<dbReference type="RefSeq" id="WP_036187624.1">
    <property type="nucleotide sequence ID" value="NZ_AVDA01000015.1"/>
</dbReference>
<reference evidence="6 7" key="1">
    <citation type="submission" date="2014-02" db="EMBL/GenBank/DDBJ databases">
        <title>Draft genome sequence of Lysinibacillus manganicus DSM 26584T.</title>
        <authorList>
            <person name="Zhang F."/>
            <person name="Wang G."/>
            <person name="Zhang L."/>
        </authorList>
    </citation>
    <scope>NUCLEOTIDE SEQUENCE [LARGE SCALE GENOMIC DNA]</scope>
    <source>
        <strain evidence="6 7">DSM 26584</strain>
    </source>
</reference>
<dbReference type="Pfam" id="PF00534">
    <property type="entry name" value="Glycos_transf_1"/>
    <property type="match status" value="1"/>
</dbReference>
<comment type="similarity">
    <text evidence="1">Belongs to the glycosyltransferase 28 family.</text>
</comment>
<dbReference type="GO" id="GO:0016758">
    <property type="term" value="F:hexosyltransferase activity"/>
    <property type="evidence" value="ECO:0007669"/>
    <property type="project" value="InterPro"/>
</dbReference>
<dbReference type="SUPFAM" id="SSF53756">
    <property type="entry name" value="UDP-Glycosyltransferase/glycogen phosphorylase"/>
    <property type="match status" value="1"/>
</dbReference>